<dbReference type="SUPFAM" id="SSF50978">
    <property type="entry name" value="WD40 repeat-like"/>
    <property type="match status" value="1"/>
</dbReference>
<name>A0A3P7R858_DIBLA</name>
<gene>
    <name evidence="2" type="ORF">DILT_LOCUS17240</name>
</gene>
<dbReference type="InterPro" id="IPR001680">
    <property type="entry name" value="WD40_rpt"/>
</dbReference>
<evidence type="ECO:0000313" key="3">
    <source>
        <dbReference type="Proteomes" id="UP000281553"/>
    </source>
</evidence>
<evidence type="ECO:0000256" key="1">
    <source>
        <dbReference type="PROSITE-ProRule" id="PRU00221"/>
    </source>
</evidence>
<dbReference type="OrthoDB" id="6268570at2759"/>
<dbReference type="EMBL" id="UYRU01090325">
    <property type="protein sequence ID" value="VDN37139.1"/>
    <property type="molecule type" value="Genomic_DNA"/>
</dbReference>
<feature type="repeat" description="WD" evidence="1">
    <location>
        <begin position="1"/>
        <end position="42"/>
    </location>
</feature>
<dbReference type="Proteomes" id="UP000281553">
    <property type="component" value="Unassembled WGS sequence"/>
</dbReference>
<reference evidence="2 3" key="1">
    <citation type="submission" date="2018-11" db="EMBL/GenBank/DDBJ databases">
        <authorList>
            <consortium name="Pathogen Informatics"/>
        </authorList>
    </citation>
    <scope>NUCLEOTIDE SEQUENCE [LARGE SCALE GENOMIC DNA]</scope>
</reference>
<protein>
    <submittedName>
        <fullName evidence="2">Uncharacterized protein</fullName>
    </submittedName>
</protein>
<dbReference type="PROSITE" id="PS50294">
    <property type="entry name" value="WD_REPEATS_REGION"/>
    <property type="match status" value="1"/>
</dbReference>
<sequence>MFGHSELVSGLLFLPDLRHLVSISADSCIFVWRLATEMTALMVERRKICASILLAREAPSLPGRGPGGRWLKADATSAGDLAVADRTTAQKSGLALEL</sequence>
<dbReference type="PANTHER" id="PTHR45589">
    <property type="entry name" value="WD REPEAT DOMAIN 62, ISOFORM G"/>
    <property type="match status" value="1"/>
</dbReference>
<organism evidence="2 3">
    <name type="scientific">Dibothriocephalus latus</name>
    <name type="common">Fish tapeworm</name>
    <name type="synonym">Diphyllobothrium latum</name>
    <dbReference type="NCBI Taxonomy" id="60516"/>
    <lineage>
        <taxon>Eukaryota</taxon>
        <taxon>Metazoa</taxon>
        <taxon>Spiralia</taxon>
        <taxon>Lophotrochozoa</taxon>
        <taxon>Platyhelminthes</taxon>
        <taxon>Cestoda</taxon>
        <taxon>Eucestoda</taxon>
        <taxon>Diphyllobothriidea</taxon>
        <taxon>Diphyllobothriidae</taxon>
        <taxon>Dibothriocephalus</taxon>
    </lineage>
</organism>
<proteinExistence type="predicted"/>
<dbReference type="PANTHER" id="PTHR45589:SF1">
    <property type="entry name" value="WD REPEAT DOMAIN 62, ISOFORM G"/>
    <property type="match status" value="1"/>
</dbReference>
<keyword evidence="1" id="KW-0853">WD repeat</keyword>
<keyword evidence="3" id="KW-1185">Reference proteome</keyword>
<dbReference type="AlphaFoldDB" id="A0A3P7R858"/>
<dbReference type="Gene3D" id="2.130.10.10">
    <property type="entry name" value="YVTN repeat-like/Quinoprotein amine dehydrogenase"/>
    <property type="match status" value="1"/>
</dbReference>
<dbReference type="PROSITE" id="PS50082">
    <property type="entry name" value="WD_REPEATS_2"/>
    <property type="match status" value="1"/>
</dbReference>
<accession>A0A3P7R858</accession>
<dbReference type="InterPro" id="IPR015943">
    <property type="entry name" value="WD40/YVTN_repeat-like_dom_sf"/>
</dbReference>
<dbReference type="InterPro" id="IPR052779">
    <property type="entry name" value="WDR62"/>
</dbReference>
<evidence type="ECO:0000313" key="2">
    <source>
        <dbReference type="EMBL" id="VDN37139.1"/>
    </source>
</evidence>
<dbReference type="InterPro" id="IPR036322">
    <property type="entry name" value="WD40_repeat_dom_sf"/>
</dbReference>